<name>A0ACB8AE78_9AGAM</name>
<organism evidence="1 2">
    <name type="scientific">Hygrophoropsis aurantiaca</name>
    <dbReference type="NCBI Taxonomy" id="72124"/>
    <lineage>
        <taxon>Eukaryota</taxon>
        <taxon>Fungi</taxon>
        <taxon>Dikarya</taxon>
        <taxon>Basidiomycota</taxon>
        <taxon>Agaricomycotina</taxon>
        <taxon>Agaricomycetes</taxon>
        <taxon>Agaricomycetidae</taxon>
        <taxon>Boletales</taxon>
        <taxon>Coniophorineae</taxon>
        <taxon>Hygrophoropsidaceae</taxon>
        <taxon>Hygrophoropsis</taxon>
    </lineage>
</organism>
<keyword evidence="2" id="KW-1185">Reference proteome</keyword>
<gene>
    <name evidence="1" type="ORF">BJ138DRAFT_928169</name>
</gene>
<sequence length="1436" mass="162434">MGPPTSTALSRKRSNPESISSPLPPSPRKKRKSFISTTEETAAQTTELFVARPRRSGRFEDGYALGDTSSSATPNGVTSQSQFAPSSSSARDLNISRPPPEQIDVSLEKPFTKRIRVNLIVRRPPPAYSNPRQRPPPPKFGSSLSNFLTSYTALDDIDQQEGVLQQMAEKDAALLERVHSLRKAGRILLDSEMFRDTVSENGMTFKEPKRDGDVWDQVVEAVIQRARRGQSRGRHVAGQVASRVHAYWEQHALREDKARAQEEKRLRTLAKATIKMVTSEWKKAVFHIREQERLRMEEEELRRGHEHLDAILNQSGQILETQQVELAKGDISRSRSSSVSGALRDWGSDIDEAEGTSSEGSEEIEESEADHPQDILSDMEESQKENIEEDSSEEEEDASTSAMALLGGPQFQIEDDSGEEGTSMPFFATQEAPESDPDDNTDDLMLQYPTDLEDSQSLDPMISPRVPASKASESPSMIFDMHSPTRLSPSCMPSARDDYEMHDLDGAFAPPAPDPPSPASSIIDRSASASVLQEGAHIDSPRMEEPATLTAEGDATGASPGDALMSPPTSPAAEENDRYQKTIEPVMPIIDESSSQDVSGIEDTEEGNRIPHYLKPFAVAPVDWTPEGKIKPPLLLRGVLRPYQQSGMEWLASLHSNNLNGILADEMGLGKTIQTISLLAHLACDRGIWGPHLIIVPTSVLLNWEMEFKKFLPGFKILSYHGTTKRRKELRQGWYNKHHFNVCITSYTLASRDAHIFKRKAWYYMILDEAHMIKNFKSQRWNILLMFRSFRRLLLTGTPLQNNLTELWALLQFLMSGTNFANLKEFGEWFSNPLEKAIEMGTVLDDENMQRVTKLHTVLRPYLLRRLKRDVEKELPSKFEHLVLCPLSKRQRYLYDEFMARAHTRDALQSGVYQKIANILMQLRKVCNHPDLFEVRPIVTSFAMTRSAIADFEISELLVRRRLLHNQDEDSLNLDHMGLRFIDDQNVPLLTALETRRLDATLQLPFASDMLGEPPPKDTRTIQGYMAYREYQQRVQKIDRWTHNSYLNRFRCSHLPIYSRELLTAVQGLHRPILPLTEVDWKARYLDTVMPVHAIVKSYATRTQELSSTVDRFAFATPPVVALDLPRIALPNLEPQAAFQSREFDGILHQASVKLQIAFPDPSLLQYDCGKLQELSRLLRERKAGGHRILIFTQMTRILDILEIFLNFHGYLYLRLDGATKIEDRQYITERFNADPRIFCFISSSRSGGVGINLTGADTVVFYDSDFNPQMDRQCEDRAHRIGQIRDVHIYRFVSSHTVEEAMLLKANQKRSLDDLVIQKGEFDWRSLFEDEGALTKALGEFEDTEDAHAAAVAAREENVLEGADEVDFGGAEVGGMSTSKGTEEPKTVQLAPIDDEAYDAANEDYAADEEEGGAVADYMISFARFDHDFFKDWRL</sequence>
<evidence type="ECO:0000313" key="1">
    <source>
        <dbReference type="EMBL" id="KAH7911371.1"/>
    </source>
</evidence>
<evidence type="ECO:0000313" key="2">
    <source>
        <dbReference type="Proteomes" id="UP000790377"/>
    </source>
</evidence>
<reference evidence="1" key="1">
    <citation type="journal article" date="2021" name="New Phytol.">
        <title>Evolutionary innovations through gain and loss of genes in the ectomycorrhizal Boletales.</title>
        <authorList>
            <person name="Wu G."/>
            <person name="Miyauchi S."/>
            <person name="Morin E."/>
            <person name="Kuo A."/>
            <person name="Drula E."/>
            <person name="Varga T."/>
            <person name="Kohler A."/>
            <person name="Feng B."/>
            <person name="Cao Y."/>
            <person name="Lipzen A."/>
            <person name="Daum C."/>
            <person name="Hundley H."/>
            <person name="Pangilinan J."/>
            <person name="Johnson J."/>
            <person name="Barry K."/>
            <person name="LaButti K."/>
            <person name="Ng V."/>
            <person name="Ahrendt S."/>
            <person name="Min B."/>
            <person name="Choi I.G."/>
            <person name="Park H."/>
            <person name="Plett J.M."/>
            <person name="Magnuson J."/>
            <person name="Spatafora J.W."/>
            <person name="Nagy L.G."/>
            <person name="Henrissat B."/>
            <person name="Grigoriev I.V."/>
            <person name="Yang Z.L."/>
            <person name="Xu J."/>
            <person name="Martin F.M."/>
        </authorList>
    </citation>
    <scope>NUCLEOTIDE SEQUENCE</scope>
    <source>
        <strain evidence="1">ATCC 28755</strain>
    </source>
</reference>
<proteinExistence type="predicted"/>
<accession>A0ACB8AE78</accession>
<comment type="caution">
    <text evidence="1">The sequence shown here is derived from an EMBL/GenBank/DDBJ whole genome shotgun (WGS) entry which is preliminary data.</text>
</comment>
<dbReference type="EMBL" id="MU267680">
    <property type="protein sequence ID" value="KAH7911371.1"/>
    <property type="molecule type" value="Genomic_DNA"/>
</dbReference>
<protein>
    <submittedName>
        <fullName evidence="1">SNF2 family N-terminal domain-containing protein</fullName>
    </submittedName>
</protein>
<dbReference type="Proteomes" id="UP000790377">
    <property type="component" value="Unassembled WGS sequence"/>
</dbReference>